<evidence type="ECO:0000256" key="2">
    <source>
        <dbReference type="ARBA" id="ARBA00022737"/>
    </source>
</evidence>
<dbReference type="InterPro" id="IPR015919">
    <property type="entry name" value="Cadherin-like_sf"/>
</dbReference>
<protein>
    <recommendedName>
        <fullName evidence="5">HYR domain-containing protein</fullName>
    </recommendedName>
</protein>
<dbReference type="NCBIfam" id="TIGR01643">
    <property type="entry name" value="YD_repeat_2x"/>
    <property type="match status" value="2"/>
</dbReference>
<dbReference type="Pfam" id="PF25020">
    <property type="entry name" value="TTR_TEN1-4"/>
    <property type="match status" value="1"/>
</dbReference>
<dbReference type="InterPro" id="IPR051216">
    <property type="entry name" value="Teneurin"/>
</dbReference>
<keyword evidence="2" id="KW-0677">Repeat</keyword>
<evidence type="ECO:0000256" key="1">
    <source>
        <dbReference type="ARBA" id="ARBA00022536"/>
    </source>
</evidence>
<dbReference type="InterPro" id="IPR022385">
    <property type="entry name" value="Rhs_assc_core"/>
</dbReference>
<organism evidence="6 7">
    <name type="scientific">Saccharospirillum salsuginis</name>
    <dbReference type="NCBI Taxonomy" id="418750"/>
    <lineage>
        <taxon>Bacteria</taxon>
        <taxon>Pseudomonadati</taxon>
        <taxon>Pseudomonadota</taxon>
        <taxon>Gammaproteobacteria</taxon>
        <taxon>Oceanospirillales</taxon>
        <taxon>Saccharospirillaceae</taxon>
        <taxon>Saccharospirillum</taxon>
    </lineage>
</organism>
<feature type="region of interest" description="Disordered" evidence="4">
    <location>
        <begin position="1646"/>
        <end position="1667"/>
    </location>
</feature>
<dbReference type="GO" id="GO:0016020">
    <property type="term" value="C:membrane"/>
    <property type="evidence" value="ECO:0007669"/>
    <property type="project" value="InterPro"/>
</dbReference>
<name>A0A918KB96_9GAMM</name>
<dbReference type="SUPFAM" id="SSF49313">
    <property type="entry name" value="Cadherin-like"/>
    <property type="match status" value="1"/>
</dbReference>
<dbReference type="Gene3D" id="2.180.10.10">
    <property type="entry name" value="RHS repeat-associated core"/>
    <property type="match status" value="2"/>
</dbReference>
<feature type="region of interest" description="Disordered" evidence="4">
    <location>
        <begin position="678"/>
        <end position="702"/>
    </location>
</feature>
<dbReference type="NCBIfam" id="TIGR03696">
    <property type="entry name" value="Rhs_assc_core"/>
    <property type="match status" value="1"/>
</dbReference>
<dbReference type="PROSITE" id="PS50825">
    <property type="entry name" value="HYR"/>
    <property type="match status" value="1"/>
</dbReference>
<evidence type="ECO:0000313" key="7">
    <source>
        <dbReference type="Proteomes" id="UP000626148"/>
    </source>
</evidence>
<keyword evidence="3" id="KW-1015">Disulfide bond</keyword>
<proteinExistence type="predicted"/>
<dbReference type="InterPro" id="IPR008969">
    <property type="entry name" value="CarboxyPept-like_regulatory"/>
</dbReference>
<feature type="compositionally biased region" description="Pro residues" evidence="4">
    <location>
        <begin position="678"/>
        <end position="690"/>
    </location>
</feature>
<sequence length="2249" mass="243451">MVKASLTWTDIGASEYGVYRSSVGGGPYEPVGVTDSDYSTYLDKGLETGTRYYWVVTERDKQGQNLCQSNEATAATYDRATGNHVPQILTTGLPDATANQAYTAAIEAEDSNAEDTLTFRLIDAPDGLTIDANAGLLSWTPAEPGTSEFIVHVSDGRGAFDERRFHLTVDKADVPPADTTPPTLTAPADLEVEATAELTPVDLGEATATDDRDGALTPTADTIGPFALGDHTVTWSATDSAGNTGTDTQAITVQDTTPPSLTVPDNIITVSDEPVTVDLGQPTTSDLFEPVSLTNDAPDLFPVGETEVTWIATDANGNATIGIQVVIVEKPDPGGDLPPDPADVAPLLDNPSTSLLDATAFLYTSANPIQTGVAEGTIEERRAAVIRGRVLDRDNNPLPGVTVTIKGHDEFGQTLSRADGEFDLVVNGGGSLFINYDKPGYLPVQRKVETPWDDYVIADDIVMIPLDPEVTMVDLTSDAPLQAAQGSVQTDIDGSRQATVLFPRGTEATVTLPDGSTQALTNLNVRATEYTVGDNGPQAMPGELPPTSAYTYAVELSVDEALTLGASRVDFNQKLPFYVDNFLGFPTGEVVPVGWFDRESSAWIPAENGRVIEIIGIQNGQAVLDVYGEGNAATANELAELHVSEAELTYLAETYEVGKSLWRTPIDHFTPWDCNWPYGPPAGAEPPPGELPGDSTPDSKDCDKECGSVIEVQSGVLGESIPISGTPFTLNYRTNRAEGYQVNRRLIVPITGSEVPNVLAQATVTIRIAGQEHEWVFENLAPNQNHVFTWNGVDRYGRTLANAMAEVTVSYSYPLQYYASSASFETAFATVGDMTRIIGSRESSSIAMAKRWQKTLFSTSKADTEIGNWSLSPHHKLLPKVGALLYGSGSVDYGIADSKLIATKMAHSVFDISQYPEEGVYGSIMNIAAAENGDVYVGHNTMLSKVALDGSTTHIAGQPDASGSSGNGGAAVDALLSSDPAFDVAPDGSIYLADLENGVRKIDDSGIITQVESEPAKDIKVDEDTTIYYVTTDDKYNNTYNVIKRRLPSGLTVTVAGDGATHVSDGGISEGDLATDYTFPTIIDMDLMTDGSIVFVTKQSLWGTSWTEAYRVSLSGQLYRYSQQDPLFSGGEQFEVQAFAIDGGDNSYFKIKKKDNLGKYESSFIAGLFGNFLTYISGDKDKSEDVNQYQSRMISDFSMAGVFDMAISPDGSIYAANYKAYGAESVYRIHRSIGRNLSEEVTIPSDTGDEYYVFNQSGQHLRTHDGFTDQQLYAFAYNELGSIVSITDQFGQVTHIERDTDDRPTAIVSPYGQRTSLDLNSSGYLTFVSDPVGRTYNMVYKANGLLESFSKPGGQSNTFRFDDAGRLVKDTDPLLGGWLLNRSEWESGYKIGMTSGEGRVKEYAVDMELDGAQTSTLTLPSGSVKAKERHINGNRTIDYPNGTVLNIKNGFDPRFDSDVTYVKESDTITPAGLVMNIAESRTIESSVESDEAFSVFTREITINDRTIVQSYDRASNSWSTTKSSGITSSSQLNDIGLLSEYSLSGIAAINYHYDSRGRLDELNQGGTSGRTSVFGYDSWGYLNKMTDSRGRTVSYVNNEVGLVQQQTNPDGSVVEYDYDLNGNLNEIRLPSGDLHTFRYTAVDKQKQYLPPNPDDDATDAPIGNGHPTTQYQYNLDKQLEAVIRPDGMLIDYVYNDTTGQLTDILIPEGSYQYGYYGENDAFNSGQLETLTAPGGQQTGYQYDGFLLTDVTWSGSIVGTLGYEYNNYFEPVTQTVNGNGLTLSYNQDGQLTGAGDLSIDYVAENGLLDGTTLGGLTTDRTYNNFGELANYTASNSAGSLYQYTLHRDEVGRIVGKTETLGGNTTEYEYNFDQNDRLVSVTENGAAIQTWDYDANGNRTHEGGASVATYDAQNRLIRYKENEYRYTANGELTEKIDTATNKSTQFDYDAFSNLRSVTLPDGTNIEYVIDGQNRRVGKLRNGTMEQGFLYQGQLNPVAELDQNNQIKARFVYGHKRNVPAYMIKDGIDFRIISDHLGSVRLVINASTGEIAQRMDYDAWGNVITDTNPGFQPFGYAGGIYDRDTGLTRFGARDYDPEIGRWTTKDPIDFEGGLNNYSYVSNDPINYIDPEGKFLFVPLISAGVGAVIHGYTMYQNGGSLGEVVGAAAMGAATNIVPGGVLLKGSMSAYGNMISQAYDPCFGGLEDMDWSQAAAAGALGAAGFRPFQPTTVAGSIANEAAGQVVDGAIAEQF</sequence>
<dbReference type="PANTHER" id="PTHR11219">
    <property type="entry name" value="TENEURIN AND N-ACETYLGLUCOSAMINE-1-PHOSPHODIESTER ALPHA-N-ACETYLGLUCOSAMINIDASE"/>
    <property type="match status" value="1"/>
</dbReference>
<dbReference type="Pfam" id="PF05345">
    <property type="entry name" value="He_PIG"/>
    <property type="match status" value="1"/>
</dbReference>
<dbReference type="Pfam" id="PF02494">
    <property type="entry name" value="HYR"/>
    <property type="match status" value="1"/>
</dbReference>
<dbReference type="Pfam" id="PF25023">
    <property type="entry name" value="TEN_YD-shell"/>
    <property type="match status" value="1"/>
</dbReference>
<reference evidence="6" key="2">
    <citation type="submission" date="2020-09" db="EMBL/GenBank/DDBJ databases">
        <authorList>
            <person name="Sun Q."/>
            <person name="Kim S."/>
        </authorList>
    </citation>
    <scope>NUCLEOTIDE SEQUENCE</scope>
    <source>
        <strain evidence="6">KCTC 22169</strain>
    </source>
</reference>
<evidence type="ECO:0000256" key="3">
    <source>
        <dbReference type="ARBA" id="ARBA00023157"/>
    </source>
</evidence>
<dbReference type="Proteomes" id="UP000626148">
    <property type="component" value="Unassembled WGS sequence"/>
</dbReference>
<dbReference type="InterPro" id="IPR013783">
    <property type="entry name" value="Ig-like_fold"/>
</dbReference>
<dbReference type="Gene3D" id="2.60.40.1120">
    <property type="entry name" value="Carboxypeptidase-like, regulatory domain"/>
    <property type="match status" value="1"/>
</dbReference>
<keyword evidence="1" id="KW-0245">EGF-like domain</keyword>
<reference evidence="6" key="1">
    <citation type="journal article" date="2014" name="Int. J. Syst. Evol. Microbiol.">
        <title>Complete genome sequence of Corynebacterium casei LMG S-19264T (=DSM 44701T), isolated from a smear-ripened cheese.</title>
        <authorList>
            <consortium name="US DOE Joint Genome Institute (JGI-PGF)"/>
            <person name="Walter F."/>
            <person name="Albersmeier A."/>
            <person name="Kalinowski J."/>
            <person name="Ruckert C."/>
        </authorList>
    </citation>
    <scope>NUCLEOTIDE SEQUENCE</scope>
    <source>
        <strain evidence="6">KCTC 22169</strain>
    </source>
</reference>
<evidence type="ECO:0000256" key="4">
    <source>
        <dbReference type="SAM" id="MobiDB-lite"/>
    </source>
</evidence>
<dbReference type="InterPro" id="IPR056823">
    <property type="entry name" value="TEN-like_YD-shell"/>
</dbReference>
<comment type="caution">
    <text evidence="6">The sequence shown here is derived from an EMBL/GenBank/DDBJ whole genome shotgun (WGS) entry which is preliminary data.</text>
</comment>
<evidence type="ECO:0000259" key="5">
    <source>
        <dbReference type="PROSITE" id="PS50825"/>
    </source>
</evidence>
<evidence type="ECO:0000313" key="6">
    <source>
        <dbReference type="EMBL" id="GGX55129.1"/>
    </source>
</evidence>
<dbReference type="EMBL" id="BMXR01000005">
    <property type="protein sequence ID" value="GGX55129.1"/>
    <property type="molecule type" value="Genomic_DNA"/>
</dbReference>
<dbReference type="GO" id="GO:0005509">
    <property type="term" value="F:calcium ion binding"/>
    <property type="evidence" value="ECO:0007669"/>
    <property type="project" value="InterPro"/>
</dbReference>
<feature type="domain" description="HYR" evidence="5">
    <location>
        <begin position="177"/>
        <end position="255"/>
    </location>
</feature>
<dbReference type="Gene3D" id="2.60.40.10">
    <property type="entry name" value="Immunoglobulins"/>
    <property type="match status" value="3"/>
</dbReference>
<dbReference type="InterPro" id="IPR003410">
    <property type="entry name" value="HYR_dom"/>
</dbReference>
<accession>A0A918KB96</accession>
<dbReference type="InterPro" id="IPR056820">
    <property type="entry name" value="TEN_TTR-like"/>
</dbReference>
<dbReference type="SUPFAM" id="SSF49464">
    <property type="entry name" value="Carboxypeptidase regulatory domain-like"/>
    <property type="match status" value="1"/>
</dbReference>
<dbReference type="InterPro" id="IPR006530">
    <property type="entry name" value="YD"/>
</dbReference>
<keyword evidence="7" id="KW-1185">Reference proteome</keyword>
<gene>
    <name evidence="6" type="ORF">GCM10007392_23420</name>
</gene>
<dbReference type="SUPFAM" id="SSF63829">
    <property type="entry name" value="Calcium-dependent phosphotriesterase"/>
    <property type="match status" value="1"/>
</dbReference>
<dbReference type="PANTHER" id="PTHR11219:SF69">
    <property type="entry name" value="TENEURIN-A"/>
    <property type="match status" value="1"/>
</dbReference>